<evidence type="ECO:0000256" key="1">
    <source>
        <dbReference type="SAM" id="Phobius"/>
    </source>
</evidence>
<evidence type="ECO:0000313" key="2">
    <source>
        <dbReference type="Proteomes" id="UP000887540"/>
    </source>
</evidence>
<feature type="transmembrane region" description="Helical" evidence="1">
    <location>
        <begin position="107"/>
        <end position="126"/>
    </location>
</feature>
<proteinExistence type="predicted"/>
<keyword evidence="2" id="KW-1185">Reference proteome</keyword>
<dbReference type="AlphaFoldDB" id="A0A914EJG7"/>
<evidence type="ECO:0000313" key="3">
    <source>
        <dbReference type="WBParaSite" id="ACRNAN_scaffold8341.g23811.t1"/>
    </source>
</evidence>
<keyword evidence="1" id="KW-0472">Membrane</keyword>
<sequence>MYADNAIHDTKDEADALEKYRESKEIFRKAGMNMREYLSSIPGVTEKFPKEDQAKNQTDPKILGVKWDIVTDTLSISTSADHRIQPKGRKAKRHYDHLPERATRRMVLAFIGAIFDPLGLLSPAIFPCTISAQTN</sequence>
<reference evidence="3" key="1">
    <citation type="submission" date="2022-11" db="UniProtKB">
        <authorList>
            <consortium name="WormBaseParasite"/>
        </authorList>
    </citation>
    <scope>IDENTIFICATION</scope>
</reference>
<keyword evidence="1" id="KW-0812">Transmembrane</keyword>
<name>A0A914EJG7_9BILA</name>
<organism evidence="2 3">
    <name type="scientific">Acrobeloides nanus</name>
    <dbReference type="NCBI Taxonomy" id="290746"/>
    <lineage>
        <taxon>Eukaryota</taxon>
        <taxon>Metazoa</taxon>
        <taxon>Ecdysozoa</taxon>
        <taxon>Nematoda</taxon>
        <taxon>Chromadorea</taxon>
        <taxon>Rhabditida</taxon>
        <taxon>Tylenchina</taxon>
        <taxon>Cephalobomorpha</taxon>
        <taxon>Cephaloboidea</taxon>
        <taxon>Cephalobidae</taxon>
        <taxon>Acrobeloides</taxon>
    </lineage>
</organism>
<keyword evidence="1" id="KW-1133">Transmembrane helix</keyword>
<protein>
    <submittedName>
        <fullName evidence="3">Uncharacterized protein</fullName>
    </submittedName>
</protein>
<accession>A0A914EJG7</accession>
<dbReference type="WBParaSite" id="ACRNAN_scaffold8341.g23811.t1">
    <property type="protein sequence ID" value="ACRNAN_scaffold8341.g23811.t1"/>
    <property type="gene ID" value="ACRNAN_scaffold8341.g23811"/>
</dbReference>
<dbReference type="Proteomes" id="UP000887540">
    <property type="component" value="Unplaced"/>
</dbReference>